<keyword evidence="2" id="KW-1185">Reference proteome</keyword>
<evidence type="ECO:0000313" key="1">
    <source>
        <dbReference type="EMBL" id="AFS82648.1"/>
    </source>
</evidence>
<dbReference type="EMBL" id="CP003843">
    <property type="protein sequence ID" value="AFS82648.1"/>
    <property type="molecule type" value="Genomic_DNA"/>
</dbReference>
<evidence type="ECO:0000313" key="2">
    <source>
        <dbReference type="Proteomes" id="UP000006100"/>
    </source>
</evidence>
<protein>
    <submittedName>
        <fullName evidence="1">Uncharacterized protein</fullName>
    </submittedName>
</protein>
<reference evidence="1 2" key="1">
    <citation type="journal article" date="2012" name="J. Bacteriol.">
        <title>Draft Genome Sequence of an Ammonia-Oxidizing Archaeon, "Candidatus Nitrosopumilus sediminis" AR2, from Svalbard in the Arctic Circle.</title>
        <authorList>
            <person name="Park S.J."/>
            <person name="Kim J.G."/>
            <person name="Jung M.Y."/>
            <person name="Kim S.J."/>
            <person name="Cha I.T."/>
            <person name="Ghai R."/>
            <person name="Martin-Cuadrado A.B."/>
            <person name="Rodriguez-Valera F."/>
            <person name="Rhee S.K."/>
        </authorList>
    </citation>
    <scope>NUCLEOTIDE SEQUENCE [LARGE SCALE GENOMIC DNA]</scope>
    <source>
        <strain evidence="1 2">AR2</strain>
    </source>
</reference>
<dbReference type="eggNOG" id="arCOG11725">
    <property type="taxonomic scope" value="Archaea"/>
</dbReference>
<dbReference type="AlphaFoldDB" id="K0B8W2"/>
<dbReference type="RefSeq" id="WP_014965020.1">
    <property type="nucleotide sequence ID" value="NC_018656.1"/>
</dbReference>
<dbReference type="STRING" id="1229909.NSED_04210"/>
<sequence length="78" mass="9428">MLDVKKEDISEESKKNHISYYKSLCRVISDIQKEREVEREPAIKNHLEKRIEAMEKDKKRIRDMFPDINEGEWDGYTN</sequence>
<dbReference type="GeneID" id="13697860"/>
<gene>
    <name evidence="1" type="ORF">NSED_04210</name>
</gene>
<proteinExistence type="predicted"/>
<name>K0B8W2_9ARCH</name>
<organism evidence="1 2">
    <name type="scientific">Candidatus Nitrosopumilus sediminis</name>
    <dbReference type="NCBI Taxonomy" id="1229909"/>
    <lineage>
        <taxon>Archaea</taxon>
        <taxon>Nitrososphaerota</taxon>
        <taxon>Nitrososphaeria</taxon>
        <taxon>Nitrosopumilales</taxon>
        <taxon>Nitrosopumilaceae</taxon>
        <taxon>Nitrosopumilus</taxon>
    </lineage>
</organism>
<dbReference type="KEGG" id="nir:NSED_04210"/>
<accession>K0B8W2</accession>
<dbReference type="OrthoDB" id="2795at2157"/>
<dbReference type="HOGENOM" id="CLU_2765837_0_0_2"/>
<dbReference type="Proteomes" id="UP000006100">
    <property type="component" value="Chromosome"/>
</dbReference>
<dbReference type="PATRIC" id="fig|1229909.8.peg.910"/>